<sequence>MGLEVAEIHSVDPNTSTHENQSNYGDQPQSPPSSPLSKRLTRDQCIQIKTLQDAGTNQTIIAARLHISPKQVG</sequence>
<accession>A0A420IVH4</accession>
<proteinExistence type="predicted"/>
<name>A0A420IVH4_9PEZI</name>
<evidence type="ECO:0000313" key="2">
    <source>
        <dbReference type="EMBL" id="RKF78549.1"/>
    </source>
</evidence>
<evidence type="ECO:0000256" key="1">
    <source>
        <dbReference type="SAM" id="MobiDB-lite"/>
    </source>
</evidence>
<dbReference type="Proteomes" id="UP000283383">
    <property type="component" value="Unassembled WGS sequence"/>
</dbReference>
<dbReference type="AlphaFoldDB" id="A0A420IVH4"/>
<evidence type="ECO:0000313" key="3">
    <source>
        <dbReference type="Proteomes" id="UP000283383"/>
    </source>
</evidence>
<organism evidence="2 3">
    <name type="scientific">Golovinomyces cichoracearum</name>
    <dbReference type="NCBI Taxonomy" id="62708"/>
    <lineage>
        <taxon>Eukaryota</taxon>
        <taxon>Fungi</taxon>
        <taxon>Dikarya</taxon>
        <taxon>Ascomycota</taxon>
        <taxon>Pezizomycotina</taxon>
        <taxon>Leotiomycetes</taxon>
        <taxon>Erysiphales</taxon>
        <taxon>Erysiphaceae</taxon>
        <taxon>Golovinomyces</taxon>
    </lineage>
</organism>
<keyword evidence="3" id="KW-1185">Reference proteome</keyword>
<feature type="region of interest" description="Disordered" evidence="1">
    <location>
        <begin position="1"/>
        <end position="41"/>
    </location>
</feature>
<dbReference type="EMBL" id="MCBQ01006351">
    <property type="protein sequence ID" value="RKF78549.1"/>
    <property type="molecule type" value="Genomic_DNA"/>
</dbReference>
<feature type="compositionally biased region" description="Polar residues" evidence="1">
    <location>
        <begin position="12"/>
        <end position="26"/>
    </location>
</feature>
<gene>
    <name evidence="2" type="ORF">GcM3_063015</name>
</gene>
<feature type="compositionally biased region" description="Basic and acidic residues" evidence="1">
    <location>
        <begin position="1"/>
        <end position="10"/>
    </location>
</feature>
<comment type="caution">
    <text evidence="2">The sequence shown here is derived from an EMBL/GenBank/DDBJ whole genome shotgun (WGS) entry which is preliminary data.</text>
</comment>
<reference evidence="2 3" key="1">
    <citation type="journal article" date="2018" name="BMC Genomics">
        <title>Comparative genome analyses reveal sequence features reflecting distinct modes of host-adaptation between dicot and monocot powdery mildew.</title>
        <authorList>
            <person name="Wu Y."/>
            <person name="Ma X."/>
            <person name="Pan Z."/>
            <person name="Kale S.D."/>
            <person name="Song Y."/>
            <person name="King H."/>
            <person name="Zhang Q."/>
            <person name="Presley C."/>
            <person name="Deng X."/>
            <person name="Wei C.I."/>
            <person name="Xiao S."/>
        </authorList>
    </citation>
    <scope>NUCLEOTIDE SEQUENCE [LARGE SCALE GENOMIC DNA]</scope>
    <source>
        <strain evidence="2">UMSG3</strain>
    </source>
</reference>
<protein>
    <submittedName>
        <fullName evidence="2">Uncharacterized protein</fullName>
    </submittedName>
</protein>